<dbReference type="InterPro" id="IPR038770">
    <property type="entry name" value="Na+/solute_symporter_sf"/>
</dbReference>
<dbReference type="PANTHER" id="PTHR43562:SF4">
    <property type="entry name" value="NA(+)_H(+) ANTIPORTER NHAS5"/>
    <property type="match status" value="1"/>
</dbReference>
<feature type="transmembrane region" description="Helical" evidence="9">
    <location>
        <begin position="170"/>
        <end position="191"/>
    </location>
</feature>
<gene>
    <name evidence="12" type="ORF">DSM106972_024120</name>
</gene>
<feature type="transmembrane region" description="Helical" evidence="9">
    <location>
        <begin position="351"/>
        <end position="375"/>
    </location>
</feature>
<feature type="transmembrane region" description="Helical" evidence="9">
    <location>
        <begin position="56"/>
        <end position="75"/>
    </location>
</feature>
<dbReference type="Proteomes" id="UP000271624">
    <property type="component" value="Unassembled WGS sequence"/>
</dbReference>
<comment type="subcellular location">
    <subcellularLocation>
        <location evidence="1">Membrane</location>
        <topology evidence="1">Multi-pass membrane protein</topology>
    </subcellularLocation>
</comment>
<evidence type="ECO:0000256" key="5">
    <source>
        <dbReference type="ARBA" id="ARBA00022692"/>
    </source>
</evidence>
<evidence type="ECO:0000256" key="4">
    <source>
        <dbReference type="ARBA" id="ARBA00022449"/>
    </source>
</evidence>
<feature type="transmembrane region" description="Helical" evidence="9">
    <location>
        <begin position="81"/>
        <end position="100"/>
    </location>
</feature>
<evidence type="ECO:0000259" key="11">
    <source>
        <dbReference type="Pfam" id="PF00999"/>
    </source>
</evidence>
<feature type="transmembrane region" description="Helical" evidence="9">
    <location>
        <begin position="319"/>
        <end position="339"/>
    </location>
</feature>
<dbReference type="GO" id="GO:0015297">
    <property type="term" value="F:antiporter activity"/>
    <property type="evidence" value="ECO:0007669"/>
    <property type="project" value="UniProtKB-KW"/>
</dbReference>
<organism evidence="12 13">
    <name type="scientific">Dulcicalothrix desertica PCC 7102</name>
    <dbReference type="NCBI Taxonomy" id="232991"/>
    <lineage>
        <taxon>Bacteria</taxon>
        <taxon>Bacillati</taxon>
        <taxon>Cyanobacteriota</taxon>
        <taxon>Cyanophyceae</taxon>
        <taxon>Nostocales</taxon>
        <taxon>Calotrichaceae</taxon>
        <taxon>Dulcicalothrix</taxon>
    </lineage>
</organism>
<feature type="transmembrane region" description="Helical" evidence="9">
    <location>
        <begin position="381"/>
        <end position="400"/>
    </location>
</feature>
<reference evidence="12" key="1">
    <citation type="submission" date="2018-12" db="EMBL/GenBank/DDBJ databases">
        <authorList>
            <person name="Will S."/>
            <person name="Neumann-Schaal M."/>
            <person name="Henke P."/>
        </authorList>
    </citation>
    <scope>NUCLEOTIDE SEQUENCE</scope>
    <source>
        <strain evidence="12">PCC 7102</strain>
    </source>
</reference>
<dbReference type="Gene3D" id="1.20.1530.20">
    <property type="match status" value="1"/>
</dbReference>
<keyword evidence="5 9" id="KW-0812">Transmembrane</keyword>
<dbReference type="RefSeq" id="WP_127080989.1">
    <property type="nucleotide sequence ID" value="NZ_RSCL01000005.1"/>
</dbReference>
<evidence type="ECO:0000256" key="7">
    <source>
        <dbReference type="ARBA" id="ARBA00023065"/>
    </source>
</evidence>
<evidence type="ECO:0000256" key="2">
    <source>
        <dbReference type="ARBA" id="ARBA00005551"/>
    </source>
</evidence>
<evidence type="ECO:0000256" key="1">
    <source>
        <dbReference type="ARBA" id="ARBA00004141"/>
    </source>
</evidence>
<protein>
    <submittedName>
        <fullName evidence="12">Sodium:proton antiporter</fullName>
    </submittedName>
</protein>
<dbReference type="OrthoDB" id="9793589at2"/>
<proteinExistence type="inferred from homology"/>
<keyword evidence="8 9" id="KW-0472">Membrane</keyword>
<comment type="similarity">
    <text evidence="2">Belongs to the monovalent cation:proton antiporter 2 (CPA2) transporter (TC 2.A.37) family.</text>
</comment>
<feature type="transmembrane region" description="Helical" evidence="9">
    <location>
        <begin position="138"/>
        <end position="158"/>
    </location>
</feature>
<feature type="transmembrane region" description="Helical" evidence="9">
    <location>
        <begin position="241"/>
        <end position="258"/>
    </location>
</feature>
<evidence type="ECO:0000256" key="9">
    <source>
        <dbReference type="SAM" id="Phobius"/>
    </source>
</evidence>
<reference evidence="12" key="2">
    <citation type="journal article" date="2019" name="Genome Biol. Evol.">
        <title>Day and night: Metabolic profiles and evolutionary relationships of six axenic non-marine cyanobacteria.</title>
        <authorList>
            <person name="Will S.E."/>
            <person name="Henke P."/>
            <person name="Boedeker C."/>
            <person name="Huang S."/>
            <person name="Brinkmann H."/>
            <person name="Rohde M."/>
            <person name="Jarek M."/>
            <person name="Friedl T."/>
            <person name="Seufert S."/>
            <person name="Schumacher M."/>
            <person name="Overmann J."/>
            <person name="Neumann-Schaal M."/>
            <person name="Petersen J."/>
        </authorList>
    </citation>
    <scope>NUCLEOTIDE SEQUENCE [LARGE SCALE GENOMIC DNA]</scope>
    <source>
        <strain evidence="12">PCC 7102</strain>
    </source>
</reference>
<dbReference type="Gene3D" id="3.40.50.12370">
    <property type="match status" value="1"/>
</dbReference>
<sequence>MENLWVNLASVWHSPTQLLAVFGLSAPIKDPVAVFLIIMAIMLVAPLVFERLRLPGIVGLIIAGVIVGPNGLGLLARDSTIILLGTVGLLFLMFMAGLETSIDDLKLNANKAIIFGLATFVIPMVLGTGAMLLLGYSFLAAILVASCFASHTLLALPVATKLGIMRTQAVTVTLGGTLIANILALLVLAVVVKAHQGSLTLNFWLFLIPSLGIYTFATLWGVPKIGRWFFQKFGHDDGAEFIFVVATLFIVSYAAQLIEIEPIIGAFLVGIAISQLIPQLSPLMNRIQFIGNTLFVPFFLISVGMLVNPWILFKEPRSMLVSLVMVLVAIIAKFLPAWGSGKLFKFDFANIMVMFGLSVAQAASTLAAITVAFNIKLVDELTVNGTVAMILVTCIASPWITNRWGTSSNNGTKSSSTNSQQELVTVGNYKVPRYRILVPVANPNTEANMLELAMILAKATDGTLLPLHILVDNQPKISADAKTQQEQLLAAAETIAHSTDTNVEAIGRLDDSIEKGILRTAFERNANLIICGWKGFATYRDNFFGGAIDNVIRRSTIPVLITRFTHPIKTTQRVLLPIVETDLTSVTFLRTLALTRILANELKASLLLLQVSPPRKRSKDIEIPEIILDIPIQRIQGKFTNSILKILQPDDLLILTHNSDSTIPGLPSLGITTEAIARNSKEISLIVFHFPSRIPLADDNLATLQTQAVAPS</sequence>
<feature type="domain" description="UspA" evidence="10">
    <location>
        <begin position="435"/>
        <end position="563"/>
    </location>
</feature>
<keyword evidence="13" id="KW-1185">Reference proteome</keyword>
<feature type="domain" description="Cation/H+ exchanger transmembrane" evidence="11">
    <location>
        <begin position="40"/>
        <end position="398"/>
    </location>
</feature>
<feature type="transmembrane region" description="Helical" evidence="9">
    <location>
        <begin position="112"/>
        <end position="132"/>
    </location>
</feature>
<dbReference type="EMBL" id="RSCL01000005">
    <property type="protein sequence ID" value="RUT07151.1"/>
    <property type="molecule type" value="Genomic_DNA"/>
</dbReference>
<keyword evidence="3" id="KW-0813">Transport</keyword>
<evidence type="ECO:0000313" key="13">
    <source>
        <dbReference type="Proteomes" id="UP000271624"/>
    </source>
</evidence>
<evidence type="ECO:0000256" key="3">
    <source>
        <dbReference type="ARBA" id="ARBA00022448"/>
    </source>
</evidence>
<dbReference type="PANTHER" id="PTHR43562">
    <property type="entry name" value="NAPA-TYPE SODIUM/HYDROGEN ANTIPORTER"/>
    <property type="match status" value="1"/>
</dbReference>
<feature type="transmembrane region" description="Helical" evidence="9">
    <location>
        <begin position="293"/>
        <end position="313"/>
    </location>
</feature>
<dbReference type="Pfam" id="PF00582">
    <property type="entry name" value="Usp"/>
    <property type="match status" value="1"/>
</dbReference>
<feature type="transmembrane region" description="Helical" evidence="9">
    <location>
        <begin position="32"/>
        <end position="49"/>
    </location>
</feature>
<comment type="caution">
    <text evidence="12">The sequence shown here is derived from an EMBL/GenBank/DDBJ whole genome shotgun (WGS) entry which is preliminary data.</text>
</comment>
<keyword evidence="6 9" id="KW-1133">Transmembrane helix</keyword>
<evidence type="ECO:0000256" key="6">
    <source>
        <dbReference type="ARBA" id="ARBA00022989"/>
    </source>
</evidence>
<dbReference type="GO" id="GO:0016020">
    <property type="term" value="C:membrane"/>
    <property type="evidence" value="ECO:0007669"/>
    <property type="project" value="UniProtKB-SubCell"/>
</dbReference>
<dbReference type="GO" id="GO:1902600">
    <property type="term" value="P:proton transmembrane transport"/>
    <property type="evidence" value="ECO:0007669"/>
    <property type="project" value="InterPro"/>
</dbReference>
<dbReference type="InterPro" id="IPR006016">
    <property type="entry name" value="UspA"/>
</dbReference>
<evidence type="ECO:0000313" key="12">
    <source>
        <dbReference type="EMBL" id="RUT07151.1"/>
    </source>
</evidence>
<accession>A0A3S1B8Y4</accession>
<keyword evidence="7" id="KW-0406">Ion transport</keyword>
<feature type="transmembrane region" description="Helical" evidence="9">
    <location>
        <begin position="203"/>
        <end position="220"/>
    </location>
</feature>
<evidence type="ECO:0000256" key="8">
    <source>
        <dbReference type="ARBA" id="ARBA00023136"/>
    </source>
</evidence>
<name>A0A3S1B8Y4_9CYAN</name>
<evidence type="ECO:0000259" key="10">
    <source>
        <dbReference type="Pfam" id="PF00582"/>
    </source>
</evidence>
<dbReference type="Pfam" id="PF00999">
    <property type="entry name" value="Na_H_Exchanger"/>
    <property type="match status" value="1"/>
</dbReference>
<feature type="transmembrane region" description="Helical" evidence="9">
    <location>
        <begin position="264"/>
        <end position="281"/>
    </location>
</feature>
<dbReference type="AlphaFoldDB" id="A0A3S1B8Y4"/>
<dbReference type="InterPro" id="IPR006153">
    <property type="entry name" value="Cation/H_exchanger_TM"/>
</dbReference>
<dbReference type="SUPFAM" id="SSF52402">
    <property type="entry name" value="Adenine nucleotide alpha hydrolases-like"/>
    <property type="match status" value="1"/>
</dbReference>
<keyword evidence="4" id="KW-0050">Antiport</keyword>
<dbReference type="CDD" id="cd00293">
    <property type="entry name" value="USP-like"/>
    <property type="match status" value="1"/>
</dbReference>